<dbReference type="EMBL" id="CP040004">
    <property type="protein sequence ID" value="QCT41951.1"/>
    <property type="molecule type" value="Genomic_DNA"/>
</dbReference>
<proteinExistence type="predicted"/>
<keyword evidence="1" id="KW-0812">Transmembrane</keyword>
<dbReference type="KEGG" id="nft:FBF37_00430"/>
<dbReference type="Proteomes" id="UP000310639">
    <property type="component" value="Chromosome"/>
</dbReference>
<sequence length="75" mass="7985">MKKTDIAMIILVASLGVIVAYVVASNLSFLKLPDNGVKVQTIRKISSDVTQPSKDIFNDKAINPTVEVIVGGENG</sequence>
<gene>
    <name evidence="2" type="ORF">FBF37_00430</name>
</gene>
<keyword evidence="1" id="KW-1133">Transmembrane helix</keyword>
<dbReference type="OrthoDB" id="9805074at2"/>
<evidence type="ECO:0000256" key="1">
    <source>
        <dbReference type="SAM" id="Phobius"/>
    </source>
</evidence>
<protein>
    <submittedName>
        <fullName evidence="2">Uncharacterized protein</fullName>
    </submittedName>
</protein>
<keyword evidence="1" id="KW-0472">Membrane</keyword>
<keyword evidence="3" id="KW-1185">Reference proteome</keyword>
<name>A0A4P9A2F9_9BACT</name>
<dbReference type="AlphaFoldDB" id="A0A4P9A2F9"/>
<evidence type="ECO:0000313" key="2">
    <source>
        <dbReference type="EMBL" id="QCT41951.1"/>
    </source>
</evidence>
<accession>A0A4P9A2F9</accession>
<evidence type="ECO:0000313" key="3">
    <source>
        <dbReference type="Proteomes" id="UP000310639"/>
    </source>
</evidence>
<organism evidence="2 3">
    <name type="scientific">Candidatus Nanosynbacter featherlites</name>
    <dbReference type="NCBI Taxonomy" id="2572088"/>
    <lineage>
        <taxon>Bacteria</taxon>
        <taxon>Candidatus Saccharimonadota</taxon>
        <taxon>Candidatus Saccharimonadia</taxon>
        <taxon>Candidatus Nanosynbacterales</taxon>
        <taxon>Candidatus Nanosynbacteraceae</taxon>
        <taxon>Candidatus Nanosynbacter</taxon>
    </lineage>
</organism>
<reference evidence="2 3" key="1">
    <citation type="submission" date="2019-04" db="EMBL/GenBank/DDBJ databases">
        <title>Saccharibacteria TM7 genomes.</title>
        <authorList>
            <person name="Bor B."/>
            <person name="He X."/>
            <person name="Chen T."/>
            <person name="Dewhirst F.E."/>
        </authorList>
    </citation>
    <scope>NUCLEOTIDE SEQUENCE [LARGE SCALE GENOMIC DNA]</scope>
    <source>
        <strain evidence="2 3">BB001</strain>
    </source>
</reference>
<dbReference type="RefSeq" id="WP_138078426.1">
    <property type="nucleotide sequence ID" value="NZ_CP040004.1"/>
</dbReference>
<feature type="transmembrane region" description="Helical" evidence="1">
    <location>
        <begin position="6"/>
        <end position="24"/>
    </location>
</feature>